<dbReference type="PROSITE" id="PS50035">
    <property type="entry name" value="PLD"/>
    <property type="match status" value="2"/>
</dbReference>
<dbReference type="PANTHER" id="PTHR21248:SF7">
    <property type="entry name" value="MINOR CARDIOLIPIN SYNTHASE CLSB"/>
    <property type="match status" value="1"/>
</dbReference>
<keyword evidence="5" id="KW-0812">Transmembrane</keyword>
<dbReference type="InterPro" id="IPR022924">
    <property type="entry name" value="Cardiolipin_synthase"/>
</dbReference>
<dbReference type="GO" id="GO:0005886">
    <property type="term" value="C:plasma membrane"/>
    <property type="evidence" value="ECO:0007669"/>
    <property type="project" value="UniProtKB-SubCell"/>
</dbReference>
<proteinExistence type="predicted"/>
<dbReference type="RefSeq" id="WP_177194744.1">
    <property type="nucleotide sequence ID" value="NZ_FONT01000002.1"/>
</dbReference>
<organism evidence="14 15">
    <name type="scientific">Alteribacillus iranensis</name>
    <dbReference type="NCBI Taxonomy" id="930128"/>
    <lineage>
        <taxon>Bacteria</taxon>
        <taxon>Bacillati</taxon>
        <taxon>Bacillota</taxon>
        <taxon>Bacilli</taxon>
        <taxon>Bacillales</taxon>
        <taxon>Bacillaceae</taxon>
        <taxon>Alteribacillus</taxon>
    </lineage>
</organism>
<accession>A0A1I2C1E9</accession>
<dbReference type="EMBL" id="FONT01000002">
    <property type="protein sequence ID" value="SFE62104.1"/>
    <property type="molecule type" value="Genomic_DNA"/>
</dbReference>
<evidence type="ECO:0000256" key="11">
    <source>
        <dbReference type="ARBA" id="ARBA00023264"/>
    </source>
</evidence>
<dbReference type="PIRSF" id="PIRSF000850">
    <property type="entry name" value="Phospholipase_D_PSS"/>
    <property type="match status" value="1"/>
</dbReference>
<dbReference type="SUPFAM" id="SSF56024">
    <property type="entry name" value="Phospholipase D/nuclease"/>
    <property type="match status" value="2"/>
</dbReference>
<keyword evidence="11" id="KW-1208">Phospholipid metabolism</keyword>
<evidence type="ECO:0000256" key="10">
    <source>
        <dbReference type="ARBA" id="ARBA00023209"/>
    </source>
</evidence>
<evidence type="ECO:0000313" key="15">
    <source>
        <dbReference type="Proteomes" id="UP000199516"/>
    </source>
</evidence>
<keyword evidence="6" id="KW-0677">Repeat</keyword>
<dbReference type="SMART" id="SM00155">
    <property type="entry name" value="PLDc"/>
    <property type="match status" value="2"/>
</dbReference>
<dbReference type="GO" id="GO:0032049">
    <property type="term" value="P:cardiolipin biosynthetic process"/>
    <property type="evidence" value="ECO:0007669"/>
    <property type="project" value="UniProtKB-UniRule"/>
</dbReference>
<evidence type="ECO:0000256" key="5">
    <source>
        <dbReference type="ARBA" id="ARBA00022692"/>
    </source>
</evidence>
<keyword evidence="9" id="KW-0472">Membrane</keyword>
<evidence type="ECO:0000256" key="8">
    <source>
        <dbReference type="ARBA" id="ARBA00023098"/>
    </source>
</evidence>
<keyword evidence="3" id="KW-0444">Lipid biosynthesis</keyword>
<keyword evidence="10" id="KW-0594">Phospholipid biosynthesis</keyword>
<feature type="domain" description="PLD phosphodiesterase" evidence="13">
    <location>
        <begin position="310"/>
        <end position="337"/>
    </location>
</feature>
<dbReference type="GO" id="GO:0008808">
    <property type="term" value="F:cardiolipin synthase activity"/>
    <property type="evidence" value="ECO:0007669"/>
    <property type="project" value="UniProtKB-UniRule"/>
</dbReference>
<evidence type="ECO:0000256" key="4">
    <source>
        <dbReference type="ARBA" id="ARBA00022679"/>
    </source>
</evidence>
<dbReference type="STRING" id="930128.SAMN05192532_102629"/>
<gene>
    <name evidence="14" type="ORF">SAMN05192532_102629</name>
</gene>
<evidence type="ECO:0000256" key="6">
    <source>
        <dbReference type="ARBA" id="ARBA00022737"/>
    </source>
</evidence>
<evidence type="ECO:0000256" key="1">
    <source>
        <dbReference type="ARBA" id="ARBA00004236"/>
    </source>
</evidence>
<reference evidence="14 15" key="1">
    <citation type="submission" date="2016-10" db="EMBL/GenBank/DDBJ databases">
        <authorList>
            <person name="de Groot N.N."/>
        </authorList>
    </citation>
    <scope>NUCLEOTIDE SEQUENCE [LARGE SCALE GENOMIC DNA]</scope>
    <source>
        <strain evidence="14 15">DSM 23995</strain>
    </source>
</reference>
<keyword evidence="8" id="KW-0443">Lipid metabolism</keyword>
<keyword evidence="2" id="KW-1003">Cell membrane</keyword>
<dbReference type="PANTHER" id="PTHR21248">
    <property type="entry name" value="CARDIOLIPIN SYNTHASE"/>
    <property type="match status" value="1"/>
</dbReference>
<evidence type="ECO:0000259" key="13">
    <source>
        <dbReference type="PROSITE" id="PS50035"/>
    </source>
</evidence>
<dbReference type="AlphaFoldDB" id="A0A1I2C1E9"/>
<dbReference type="CDD" id="cd09110">
    <property type="entry name" value="PLDc_CLS_1"/>
    <property type="match status" value="1"/>
</dbReference>
<feature type="domain" description="PLD phosphodiesterase" evidence="13">
    <location>
        <begin position="139"/>
        <end position="166"/>
    </location>
</feature>
<protein>
    <recommendedName>
        <fullName evidence="12">Cardiolipin synthase</fullName>
        <ecNumber evidence="12">2.7.8.-</ecNumber>
    </recommendedName>
</protein>
<dbReference type="Proteomes" id="UP000199516">
    <property type="component" value="Unassembled WGS sequence"/>
</dbReference>
<dbReference type="FunFam" id="3.30.870.10:FF:000014">
    <property type="entry name" value="Cardiolipin synthase"/>
    <property type="match status" value="1"/>
</dbReference>
<dbReference type="Gene3D" id="3.30.870.10">
    <property type="entry name" value="Endonuclease Chain A"/>
    <property type="match status" value="2"/>
</dbReference>
<keyword evidence="7" id="KW-1133">Transmembrane helix</keyword>
<dbReference type="CDD" id="cd09112">
    <property type="entry name" value="PLDc_CLS_2"/>
    <property type="match status" value="1"/>
</dbReference>
<comment type="subcellular location">
    <subcellularLocation>
        <location evidence="1">Cell membrane</location>
    </subcellularLocation>
</comment>
<evidence type="ECO:0000256" key="12">
    <source>
        <dbReference type="NCBIfam" id="TIGR04265"/>
    </source>
</evidence>
<dbReference type="InterPro" id="IPR001736">
    <property type="entry name" value="PLipase_D/transphosphatidylase"/>
</dbReference>
<sequence length="397" mass="45606">MILICLVILAALAGVWVCLDFYYGKKAHRKENNTVFYPVRKDNVTFLEDGKDFFDAFFQDVKQASHHIHVLFFIFRADHIGEQFIHILCQKAEQGVEVKVMVDRFGAGMDKKGKQQLQASGVSVAYTQSPSFPFFFYSLNRRNHRKIAVIDGKTGYLGGFNIGDEYLGRDPQMGYWRDYHCRFHGAGVQDLQTQFLIDWKRTKKTISSSQTYYPALRDGSQEIQFVSSDGFGLAAFYKEKIENAKDYIYIASPYFIPTPPLYEALLSALARGVNICIILPEKRDHPFVKEASFYYIRPLVKAGARVYHFQLGFYHTKAFVSDDSFGMAGTVNFDRRSFYLNREMNVLFTDKDLVHSIKNSLEIDMKQSTLLSYDKIKDPSPVEKLKEVCALSLRSVL</sequence>
<evidence type="ECO:0000313" key="14">
    <source>
        <dbReference type="EMBL" id="SFE62104.1"/>
    </source>
</evidence>
<name>A0A1I2C1E9_9BACI</name>
<dbReference type="InterPro" id="IPR025202">
    <property type="entry name" value="PLD-like_dom"/>
</dbReference>
<dbReference type="EC" id="2.7.8.-" evidence="12"/>
<keyword evidence="4" id="KW-0808">Transferase</keyword>
<keyword evidence="15" id="KW-1185">Reference proteome</keyword>
<dbReference type="Pfam" id="PF13091">
    <property type="entry name" value="PLDc_2"/>
    <property type="match status" value="2"/>
</dbReference>
<evidence type="ECO:0000256" key="7">
    <source>
        <dbReference type="ARBA" id="ARBA00022989"/>
    </source>
</evidence>
<evidence type="ECO:0000256" key="2">
    <source>
        <dbReference type="ARBA" id="ARBA00022475"/>
    </source>
</evidence>
<dbReference type="NCBIfam" id="TIGR04265">
    <property type="entry name" value="bac_cardiolipin"/>
    <property type="match status" value="1"/>
</dbReference>
<evidence type="ECO:0000256" key="3">
    <source>
        <dbReference type="ARBA" id="ARBA00022516"/>
    </source>
</evidence>
<evidence type="ECO:0000256" key="9">
    <source>
        <dbReference type="ARBA" id="ARBA00023136"/>
    </source>
</evidence>